<protein>
    <submittedName>
        <fullName evidence="2">Uncharacterized protein</fullName>
    </submittedName>
</protein>
<evidence type="ECO:0000256" key="1">
    <source>
        <dbReference type="SAM" id="Phobius"/>
    </source>
</evidence>
<accession>A0A2G8KG52</accession>
<dbReference type="EMBL" id="MRZV01000608">
    <property type="protein sequence ID" value="PIK46984.1"/>
    <property type="molecule type" value="Genomic_DNA"/>
</dbReference>
<sequence length="370" mass="41176">MSHSFNGLIGGNECLCEDVLPSKDVHKKSCFENGVFCSGAEKCGGSGRIAIWKQKAAKRKSGFGGIYFLISSTSFILGCMSVIGSVYFISKCRPGVLRSITRWWRRARECPLDSYLSRTGSGINNCDAFNVDNEDEITMERNRCCVRHSYHVGSFKISAPVDMDQPSTYIAIEDSNLEVEPGVVTYKTYRGASCQFFDQSVKEILESTNSPSSQDHEEVDELQNIEEDEKGETSSACFHELIEPYAVVDIEVCRAHQIPGVTDCPTQDKLNYETDTLKCRKKKIVFLNKEGEEHIERDPTARGGINDIHSTDSNDVNSTFLNAKRLFEQLQGPSSLQRESVTATKNVSSCCHHSASNTIMYATLKESSSE</sequence>
<comment type="caution">
    <text evidence="2">The sequence shown here is derived from an EMBL/GenBank/DDBJ whole genome shotgun (WGS) entry which is preliminary data.</text>
</comment>
<keyword evidence="1" id="KW-1133">Transmembrane helix</keyword>
<organism evidence="2 3">
    <name type="scientific">Stichopus japonicus</name>
    <name type="common">Sea cucumber</name>
    <dbReference type="NCBI Taxonomy" id="307972"/>
    <lineage>
        <taxon>Eukaryota</taxon>
        <taxon>Metazoa</taxon>
        <taxon>Echinodermata</taxon>
        <taxon>Eleutherozoa</taxon>
        <taxon>Echinozoa</taxon>
        <taxon>Holothuroidea</taxon>
        <taxon>Aspidochirotacea</taxon>
        <taxon>Aspidochirotida</taxon>
        <taxon>Stichopodidae</taxon>
        <taxon>Apostichopus</taxon>
    </lineage>
</organism>
<evidence type="ECO:0000313" key="3">
    <source>
        <dbReference type="Proteomes" id="UP000230750"/>
    </source>
</evidence>
<keyword evidence="1" id="KW-0472">Membrane</keyword>
<dbReference type="Proteomes" id="UP000230750">
    <property type="component" value="Unassembled WGS sequence"/>
</dbReference>
<proteinExistence type="predicted"/>
<gene>
    <name evidence="2" type="ORF">BSL78_16122</name>
</gene>
<keyword evidence="3" id="KW-1185">Reference proteome</keyword>
<feature type="transmembrane region" description="Helical" evidence="1">
    <location>
        <begin position="65"/>
        <end position="89"/>
    </location>
</feature>
<name>A0A2G8KG52_STIJA</name>
<reference evidence="2 3" key="1">
    <citation type="journal article" date="2017" name="PLoS Biol.">
        <title>The sea cucumber genome provides insights into morphological evolution and visceral regeneration.</title>
        <authorList>
            <person name="Zhang X."/>
            <person name="Sun L."/>
            <person name="Yuan J."/>
            <person name="Sun Y."/>
            <person name="Gao Y."/>
            <person name="Zhang L."/>
            <person name="Li S."/>
            <person name="Dai H."/>
            <person name="Hamel J.F."/>
            <person name="Liu C."/>
            <person name="Yu Y."/>
            <person name="Liu S."/>
            <person name="Lin W."/>
            <person name="Guo K."/>
            <person name="Jin S."/>
            <person name="Xu P."/>
            <person name="Storey K.B."/>
            <person name="Huan P."/>
            <person name="Zhang T."/>
            <person name="Zhou Y."/>
            <person name="Zhang J."/>
            <person name="Lin C."/>
            <person name="Li X."/>
            <person name="Xing L."/>
            <person name="Huo D."/>
            <person name="Sun M."/>
            <person name="Wang L."/>
            <person name="Mercier A."/>
            <person name="Li F."/>
            <person name="Yang H."/>
            <person name="Xiang J."/>
        </authorList>
    </citation>
    <scope>NUCLEOTIDE SEQUENCE [LARGE SCALE GENOMIC DNA]</scope>
    <source>
        <strain evidence="2">Shaxun</strain>
        <tissue evidence="2">Muscle</tissue>
    </source>
</reference>
<evidence type="ECO:0000313" key="2">
    <source>
        <dbReference type="EMBL" id="PIK46984.1"/>
    </source>
</evidence>
<keyword evidence="1" id="KW-0812">Transmembrane</keyword>
<dbReference type="AlphaFoldDB" id="A0A2G8KG52"/>